<evidence type="ECO:0000256" key="1">
    <source>
        <dbReference type="SAM" id="MobiDB-lite"/>
    </source>
</evidence>
<feature type="compositionally biased region" description="Low complexity" evidence="1">
    <location>
        <begin position="80"/>
        <end position="91"/>
    </location>
</feature>
<sequence length="172" mass="19068">MARLHQVVRRQGPCYQPRTVTQEEMVIRAMVFILWLVAVRSEAGTWTFRENSLLSSSPDNNDHFEMEQSVEESQRRLPTSDSQLSAQSYSSSGNSTIFRRSVRKVIWVAARQCEELAATDGSLIQRRDAGSLVRILLANLGTELSGEGRKRVASSATKVEGGAAPEHGDGFD</sequence>
<dbReference type="Proteomes" id="UP001149165">
    <property type="component" value="Unassembled WGS sequence"/>
</dbReference>
<protein>
    <submittedName>
        <fullName evidence="2">Uncharacterized protein</fullName>
    </submittedName>
</protein>
<accession>A0A9W9FIQ9</accession>
<evidence type="ECO:0000313" key="3">
    <source>
        <dbReference type="Proteomes" id="UP001149165"/>
    </source>
</evidence>
<dbReference type="OrthoDB" id="10391705at2759"/>
<comment type="caution">
    <text evidence="2">The sequence shown here is derived from an EMBL/GenBank/DDBJ whole genome shotgun (WGS) entry which is preliminary data.</text>
</comment>
<name>A0A9W9FIQ9_9EURO</name>
<evidence type="ECO:0000313" key="2">
    <source>
        <dbReference type="EMBL" id="KAJ5100848.1"/>
    </source>
</evidence>
<proteinExistence type="predicted"/>
<keyword evidence="3" id="KW-1185">Reference proteome</keyword>
<feature type="region of interest" description="Disordered" evidence="1">
    <location>
        <begin position="57"/>
        <end position="91"/>
    </location>
</feature>
<dbReference type="AlphaFoldDB" id="A0A9W9FIQ9"/>
<organism evidence="2 3">
    <name type="scientific">Penicillium angulare</name>
    <dbReference type="NCBI Taxonomy" id="116970"/>
    <lineage>
        <taxon>Eukaryota</taxon>
        <taxon>Fungi</taxon>
        <taxon>Dikarya</taxon>
        <taxon>Ascomycota</taxon>
        <taxon>Pezizomycotina</taxon>
        <taxon>Eurotiomycetes</taxon>
        <taxon>Eurotiomycetidae</taxon>
        <taxon>Eurotiales</taxon>
        <taxon>Aspergillaceae</taxon>
        <taxon>Penicillium</taxon>
    </lineage>
</organism>
<reference evidence="2" key="2">
    <citation type="journal article" date="2023" name="IMA Fungus">
        <title>Comparative genomic study of the Penicillium genus elucidates a diverse pangenome and 15 lateral gene transfer events.</title>
        <authorList>
            <person name="Petersen C."/>
            <person name="Sorensen T."/>
            <person name="Nielsen M.R."/>
            <person name="Sondergaard T.E."/>
            <person name="Sorensen J.L."/>
            <person name="Fitzpatrick D.A."/>
            <person name="Frisvad J.C."/>
            <person name="Nielsen K.L."/>
        </authorList>
    </citation>
    <scope>NUCLEOTIDE SEQUENCE</scope>
    <source>
        <strain evidence="2">IBT 30069</strain>
    </source>
</reference>
<reference evidence="2" key="1">
    <citation type="submission" date="2022-11" db="EMBL/GenBank/DDBJ databases">
        <authorList>
            <person name="Petersen C."/>
        </authorList>
    </citation>
    <scope>NUCLEOTIDE SEQUENCE</scope>
    <source>
        <strain evidence="2">IBT 30069</strain>
    </source>
</reference>
<feature type="region of interest" description="Disordered" evidence="1">
    <location>
        <begin position="147"/>
        <end position="172"/>
    </location>
</feature>
<dbReference type="EMBL" id="JAPQKH010000004">
    <property type="protein sequence ID" value="KAJ5100848.1"/>
    <property type="molecule type" value="Genomic_DNA"/>
</dbReference>
<gene>
    <name evidence="2" type="ORF">N7456_006900</name>
</gene>